<evidence type="ECO:0000313" key="2">
    <source>
        <dbReference type="EMBL" id="PZX10155.1"/>
    </source>
</evidence>
<name>A0A2W7MPN7_9RHOB</name>
<dbReference type="InterPro" id="IPR013783">
    <property type="entry name" value="Ig-like_fold"/>
</dbReference>
<dbReference type="AlphaFoldDB" id="A0A2W7MPN7"/>
<comment type="caution">
    <text evidence="2">The sequence shown here is derived from an EMBL/GenBank/DDBJ whole genome shotgun (WGS) entry which is preliminary data.</text>
</comment>
<gene>
    <name evidence="2" type="ORF">LX81_04298</name>
</gene>
<protein>
    <submittedName>
        <fullName evidence="2">Uncharacterized protein</fullName>
    </submittedName>
</protein>
<organism evidence="2 3">
    <name type="scientific">Palleronia aestuarii</name>
    <dbReference type="NCBI Taxonomy" id="568105"/>
    <lineage>
        <taxon>Bacteria</taxon>
        <taxon>Pseudomonadati</taxon>
        <taxon>Pseudomonadota</taxon>
        <taxon>Alphaproteobacteria</taxon>
        <taxon>Rhodobacterales</taxon>
        <taxon>Roseobacteraceae</taxon>
        <taxon>Palleronia</taxon>
    </lineage>
</organism>
<dbReference type="Pfam" id="PF05345">
    <property type="entry name" value="He_PIG"/>
    <property type="match status" value="1"/>
</dbReference>
<feature type="region of interest" description="Disordered" evidence="1">
    <location>
        <begin position="1"/>
        <end position="32"/>
    </location>
</feature>
<evidence type="ECO:0000256" key="1">
    <source>
        <dbReference type="SAM" id="MobiDB-lite"/>
    </source>
</evidence>
<reference evidence="2 3" key="1">
    <citation type="submission" date="2018-06" db="EMBL/GenBank/DDBJ databases">
        <title>Genomic Encyclopedia of Archaeal and Bacterial Type Strains, Phase II (KMG-II): from individual species to whole genera.</title>
        <authorList>
            <person name="Goeker M."/>
        </authorList>
    </citation>
    <scope>NUCLEOTIDE SEQUENCE [LARGE SCALE GENOMIC DNA]</scope>
    <source>
        <strain evidence="2 3">DSM 22009</strain>
    </source>
</reference>
<feature type="compositionally biased region" description="Low complexity" evidence="1">
    <location>
        <begin position="1"/>
        <end position="20"/>
    </location>
</feature>
<accession>A0A2W7MPN7</accession>
<dbReference type="Gene3D" id="2.60.40.10">
    <property type="entry name" value="Immunoglobulins"/>
    <property type="match status" value="1"/>
</dbReference>
<dbReference type="EMBL" id="QKZL01000052">
    <property type="protein sequence ID" value="PZX10155.1"/>
    <property type="molecule type" value="Genomic_DNA"/>
</dbReference>
<evidence type="ECO:0000313" key="3">
    <source>
        <dbReference type="Proteomes" id="UP000248916"/>
    </source>
</evidence>
<dbReference type="Proteomes" id="UP000248916">
    <property type="component" value="Unassembled WGS sequence"/>
</dbReference>
<keyword evidence="3" id="KW-1185">Reference proteome</keyword>
<dbReference type="RefSeq" id="WP_146259518.1">
    <property type="nucleotide sequence ID" value="NZ_QKZL01000052.1"/>
</dbReference>
<proteinExistence type="predicted"/>
<sequence>MSTIYELNSSEQSSGESALSHDIPPNNVSPPEIVGETKIGSTVSTKPGVWAGNPAPDIKTALLVDGTSRQSPYQIRPEDDGKQIVVVDTASNRSGKATLFSNCLRIGYLAPQALGVPVDVTIPLDESVTIDTDGFFANAMGGAWTVTVPDGEGQIAGEVDESGQLIIKAAGSLSVGYENSGGTAAITFATRQQLPAKPNYDGSLGNLSVQIGESVTITAGTAFTGEDLVFEARGLPLGLEIDAVGGEVRGTATIAGTFEVTVLAMNEAGSAEGAFSIAVSEPEVQLRIDPLENRSYEVGSGTRYYNIVAEGNVIATGPVTCFMLPKVIQLEAIDLGDGDYGCRAMVAGMPKPSCTTQWLLDGKPVSSGETSISTAGLKGELTVEFTAKTEDGEDRKKIAVASLTPVVEPVHAATAISTSGSSGRTTFEAENPAYSAGDLVLVAIGVDRGLEAIVDMKAAPNGEAVTRAVAPFDTGDPGSGGTQIGLYWYVAEADRAPGAALSITCQRNEQFVVSATVIKAGTFNTEAPVVNATTSSYDRYDSSKVVSPATKASKAGGMVFFFGGCDEESFTGTPPGWTKIADANNKGIIGGYVARRNALTDANETIASEIFELTGSDKWIGITCIVNPG</sequence>